<proteinExistence type="predicted"/>
<feature type="region of interest" description="Disordered" evidence="1">
    <location>
        <begin position="1"/>
        <end position="58"/>
    </location>
</feature>
<evidence type="ECO:0000256" key="1">
    <source>
        <dbReference type="SAM" id="MobiDB-lite"/>
    </source>
</evidence>
<keyword evidence="3" id="KW-1185">Reference proteome</keyword>
<evidence type="ECO:0000313" key="2">
    <source>
        <dbReference type="EMBL" id="CCG02022.1"/>
    </source>
</evidence>
<accession>H6RVE5</accession>
<sequence length="58" mass="6646">MRSLGGGNATDRRQTRFRRPDVSPRKRRNADVGTAPLVPLQFSPLRFRNDPEPLPARF</sequence>
<dbReference type="HOGENOM" id="CLU_2970232_0_0_11"/>
<evidence type="ECO:0000313" key="3">
    <source>
        <dbReference type="Proteomes" id="UP000007517"/>
    </source>
</evidence>
<dbReference type="EMBL" id="FO117623">
    <property type="protein sequence ID" value="CCG02022.1"/>
    <property type="molecule type" value="Genomic_DNA"/>
</dbReference>
<name>H6RVE5_BLASD</name>
<reference evidence="2 3" key="1">
    <citation type="journal article" date="2012" name="J. Bacteriol.">
        <title>Genome Sequence of Blastococcus saxobsidens DD2, a Stone-Inhabiting Bacterium.</title>
        <authorList>
            <person name="Chouaia B."/>
            <person name="Crotti E."/>
            <person name="Brusetti L."/>
            <person name="Daffonchio D."/>
            <person name="Essoussi I."/>
            <person name="Nouioui I."/>
            <person name="Sbissi I."/>
            <person name="Ghodhbane-Gtari F."/>
            <person name="Gtari M."/>
            <person name="Vacherie B."/>
            <person name="Barbe V."/>
            <person name="Medigue C."/>
            <person name="Gury J."/>
            <person name="Pujic P."/>
            <person name="Normand P."/>
        </authorList>
    </citation>
    <scope>NUCLEOTIDE SEQUENCE [LARGE SCALE GENOMIC DNA]</scope>
    <source>
        <strain evidence="2 3">DD2</strain>
    </source>
</reference>
<dbReference type="Proteomes" id="UP000007517">
    <property type="component" value="Chromosome"/>
</dbReference>
<organism evidence="2 3">
    <name type="scientific">Blastococcus saxobsidens (strain DD2)</name>
    <dbReference type="NCBI Taxonomy" id="1146883"/>
    <lineage>
        <taxon>Bacteria</taxon>
        <taxon>Bacillati</taxon>
        <taxon>Actinomycetota</taxon>
        <taxon>Actinomycetes</taxon>
        <taxon>Geodermatophilales</taxon>
        <taxon>Geodermatophilaceae</taxon>
        <taxon>Blastococcus</taxon>
    </lineage>
</organism>
<protein>
    <submittedName>
        <fullName evidence="2">Uncharacterized protein</fullName>
    </submittedName>
</protein>
<gene>
    <name evidence="2" type="ordered locus">BLASA_1076</name>
</gene>
<feature type="compositionally biased region" description="Basic and acidic residues" evidence="1">
    <location>
        <begin position="10"/>
        <end position="24"/>
    </location>
</feature>
<dbReference type="KEGG" id="bsd:BLASA_1076"/>
<dbReference type="STRING" id="1146883.BLASA_1076"/>
<reference evidence="3" key="2">
    <citation type="submission" date="2012-02" db="EMBL/GenBank/DDBJ databases">
        <title>Complete genome sequence of Blastococcus saxobsidens strain DD2.</title>
        <authorList>
            <person name="Genoscope."/>
        </authorList>
    </citation>
    <scope>NUCLEOTIDE SEQUENCE [LARGE SCALE GENOMIC DNA]</scope>
    <source>
        <strain evidence="3">DD2</strain>
    </source>
</reference>
<dbReference type="AlphaFoldDB" id="H6RVE5"/>